<dbReference type="GO" id="GO:0000724">
    <property type="term" value="P:double-strand break repair via homologous recombination"/>
    <property type="evidence" value="ECO:0007669"/>
    <property type="project" value="TreeGrafter"/>
</dbReference>
<keyword evidence="8 12" id="KW-0175">Coiled coil</keyword>
<evidence type="ECO:0000256" key="10">
    <source>
        <dbReference type="ARBA" id="ARBA00023204"/>
    </source>
</evidence>
<dbReference type="GO" id="GO:0003684">
    <property type="term" value="F:damaged DNA binding"/>
    <property type="evidence" value="ECO:0007669"/>
    <property type="project" value="TreeGrafter"/>
</dbReference>
<evidence type="ECO:0000256" key="4">
    <source>
        <dbReference type="ARBA" id="ARBA00022454"/>
    </source>
</evidence>
<keyword evidence="5" id="KW-0547">Nucleotide-binding</keyword>
<evidence type="ECO:0000256" key="5">
    <source>
        <dbReference type="ARBA" id="ARBA00022741"/>
    </source>
</evidence>
<dbReference type="GO" id="GO:0005634">
    <property type="term" value="C:nucleus"/>
    <property type="evidence" value="ECO:0007669"/>
    <property type="project" value="UniProtKB-SubCell"/>
</dbReference>
<keyword evidence="10" id="KW-0234">DNA repair</keyword>
<keyword evidence="7" id="KW-0067">ATP-binding</keyword>
<evidence type="ECO:0000256" key="6">
    <source>
        <dbReference type="ARBA" id="ARBA00022763"/>
    </source>
</evidence>
<feature type="coiled-coil region" evidence="12">
    <location>
        <begin position="647"/>
        <end position="678"/>
    </location>
</feature>
<dbReference type="InterPro" id="IPR003395">
    <property type="entry name" value="RecF/RecN/SMC_N"/>
</dbReference>
<comment type="similarity">
    <text evidence="3">Belongs to the SMC family. SMC6 subfamily.</text>
</comment>
<keyword evidence="9" id="KW-0233">DNA recombination</keyword>
<comment type="subcellular location">
    <subcellularLocation>
        <location evidence="2">Chromosome</location>
    </subcellularLocation>
    <subcellularLocation>
        <location evidence="1">Nucleus</location>
    </subcellularLocation>
</comment>
<dbReference type="Pfam" id="PF02463">
    <property type="entry name" value="SMC_N"/>
    <property type="match status" value="1"/>
</dbReference>
<gene>
    <name evidence="15" type="primary">Smc6</name>
</gene>
<accession>A0A6F9DTC5</accession>
<dbReference type="GO" id="GO:0035861">
    <property type="term" value="C:site of double-strand break"/>
    <property type="evidence" value="ECO:0007669"/>
    <property type="project" value="TreeGrafter"/>
</dbReference>
<evidence type="ECO:0000256" key="7">
    <source>
        <dbReference type="ARBA" id="ARBA00022840"/>
    </source>
</evidence>
<evidence type="ECO:0000259" key="14">
    <source>
        <dbReference type="Pfam" id="PF02463"/>
    </source>
</evidence>
<proteinExistence type="evidence at transcript level"/>
<evidence type="ECO:0000256" key="12">
    <source>
        <dbReference type="SAM" id="Coils"/>
    </source>
</evidence>
<evidence type="ECO:0000256" key="1">
    <source>
        <dbReference type="ARBA" id="ARBA00004123"/>
    </source>
</evidence>
<organism evidence="15">
    <name type="scientific">Phallusia mammillata</name>
    <dbReference type="NCBI Taxonomy" id="59560"/>
    <lineage>
        <taxon>Eukaryota</taxon>
        <taxon>Metazoa</taxon>
        <taxon>Chordata</taxon>
        <taxon>Tunicata</taxon>
        <taxon>Ascidiacea</taxon>
        <taxon>Phlebobranchia</taxon>
        <taxon>Ascidiidae</taxon>
        <taxon>Phallusia</taxon>
    </lineage>
</organism>
<reference evidence="15" key="1">
    <citation type="submission" date="2020-04" db="EMBL/GenBank/DDBJ databases">
        <authorList>
            <person name="Neveu A P."/>
        </authorList>
    </citation>
    <scope>NUCLEOTIDE SEQUENCE</scope>
    <source>
        <tissue evidence="15">Whole embryo</tissue>
    </source>
</reference>
<dbReference type="GO" id="GO:0030915">
    <property type="term" value="C:Smc5-Smc6 complex"/>
    <property type="evidence" value="ECO:0007669"/>
    <property type="project" value="TreeGrafter"/>
</dbReference>
<feature type="coiled-coil region" evidence="12">
    <location>
        <begin position="292"/>
        <end position="425"/>
    </location>
</feature>
<dbReference type="Gene3D" id="3.40.50.300">
    <property type="entry name" value="P-loop containing nucleotide triphosphate hydrolases"/>
    <property type="match status" value="2"/>
</dbReference>
<evidence type="ECO:0000256" key="2">
    <source>
        <dbReference type="ARBA" id="ARBA00004286"/>
    </source>
</evidence>
<dbReference type="EMBL" id="LR790527">
    <property type="protein sequence ID" value="CAB3266389.1"/>
    <property type="molecule type" value="mRNA"/>
</dbReference>
<evidence type="ECO:0000313" key="15">
    <source>
        <dbReference type="EMBL" id="CAB3266389.1"/>
    </source>
</evidence>
<dbReference type="SUPFAM" id="SSF52540">
    <property type="entry name" value="P-loop containing nucleoside triphosphate hydrolases"/>
    <property type="match status" value="1"/>
</dbReference>
<keyword evidence="6" id="KW-0227">DNA damage</keyword>
<feature type="compositionally biased region" description="Polar residues" evidence="13">
    <location>
        <begin position="9"/>
        <end position="20"/>
    </location>
</feature>
<dbReference type="PANTHER" id="PTHR19306:SF6">
    <property type="entry name" value="STRUCTURAL MAINTENANCE OF CHROMOSOMES PROTEIN 6"/>
    <property type="match status" value="1"/>
</dbReference>
<protein>
    <submittedName>
        <fullName evidence="15">Structural maintenance of chromosomes protein 6</fullName>
    </submittedName>
</protein>
<evidence type="ECO:0000256" key="3">
    <source>
        <dbReference type="ARBA" id="ARBA00006793"/>
    </source>
</evidence>
<dbReference type="AlphaFoldDB" id="A0A6F9DTC5"/>
<dbReference type="GO" id="GO:0003697">
    <property type="term" value="F:single-stranded DNA binding"/>
    <property type="evidence" value="ECO:0007669"/>
    <property type="project" value="TreeGrafter"/>
</dbReference>
<feature type="region of interest" description="Disordered" evidence="13">
    <location>
        <begin position="1"/>
        <end position="20"/>
    </location>
</feature>
<evidence type="ECO:0000256" key="11">
    <source>
        <dbReference type="ARBA" id="ARBA00023242"/>
    </source>
</evidence>
<feature type="coiled-coil region" evidence="12">
    <location>
        <begin position="770"/>
        <end position="804"/>
    </location>
</feature>
<feature type="domain" description="RecF/RecN/SMC N-terminal" evidence="14">
    <location>
        <begin position="30"/>
        <end position="1031"/>
    </location>
</feature>
<dbReference type="GO" id="GO:0005524">
    <property type="term" value="F:ATP binding"/>
    <property type="evidence" value="ECO:0007669"/>
    <property type="project" value="UniProtKB-KW"/>
</dbReference>
<keyword evidence="4" id="KW-0158">Chromosome</keyword>
<name>A0A6F9DTC5_9ASCI</name>
<sequence>MATKRKSTDGQSSSSPKKRFLQSTKYQGIIESIFLKNFMCHSRLTLRFTSTVNFVVGHNGSGKSAVLTALIVGLGGKTSSTSRGTSLKTLIKTGSSSATIEITLRNSGDDPVRPDVYGKKIIIERRITSDGQSIYKIKSEAGKVISMKKEDLLTILDELNLHVDNPLTCLNQEMSKNFLHSKNETDKYKFFLKSTQLEQMSRDYRFIKEQRIIIQDVLKRKEQIMPELEKEVLEKEQKFKDLATLQELKHKVNDLKSELAWAHVVQLEHDTKPRKRELDRENLKTPKYDLALEKCLEKEVSAQKKFDELQKKVKEYQHRVKSLEPQKLEAKKAYDQAKANAKVLENALGRTVRQKRETLRDRQELMKRIEELKRNAKTDLEDEKRKREETLAHLQEKNRSLSAQLKNLNHQIEQFSLAVQQGKEDSRRLRLEEVDIQQQQRKVKQIISSLSAGRNDRIKLFGSKMPDFIKKIEDAWNRKKFSKKPRGPIGACLAVKDATLAVPVECSIKGYMHSFVVNNHNDEKLLESLRNSTFSDQERSRIAIYTVSFTNQVYDTSAGKVQHPTFSSVLDNLQIDDPVIANCLIDMAGIESVLVIPNVQDALKTMQHNRPPTNCSKAFTGNGDEVFVDRFYSNQKGAASRYLKVNVDSEIQKNKELLNQLNSKMQKVKHDIAAANDVVKSNGHEQQRHERNKMSIDDKLKKTSVEIRAIKATEDPQPLDVNDLEEEVANYSQQLESLDTVISQQTQQSQTVSTHVEEKKKAWNEVYASIKDIGENAEDLTEKINLASNDLETAKAEKVHFKERKKKHLTSVEAITAVIRAATKNIEDSIKKAKEICPERIATRRTPKNIENEINQIIRRINHEESNHGDHEAIVREYHEVGEKFKEIKRNIRWSKKFLVSIDQYLTDRNAAFCHLRSLIAMRCTLDFDVLLSQRGFKGKMQFNHDDQLLYISVKPHDNTLLTNDLRVLSGGERSFSTVCYVLALWQAIESPLRCLDEFDVFMDMANRRVAMDMMVDMALMQDQKQFIFLTPHDISALPNSKSINVWKMPDPDRGQTRLPFEKTT</sequence>
<evidence type="ECO:0000256" key="13">
    <source>
        <dbReference type="SAM" id="MobiDB-lite"/>
    </source>
</evidence>
<dbReference type="PANTHER" id="PTHR19306">
    <property type="entry name" value="STRUCTURAL MAINTENANCE OF CHROMOSOMES 5,6 SMC5, SMC6"/>
    <property type="match status" value="1"/>
</dbReference>
<evidence type="ECO:0000256" key="8">
    <source>
        <dbReference type="ARBA" id="ARBA00023054"/>
    </source>
</evidence>
<evidence type="ECO:0000256" key="9">
    <source>
        <dbReference type="ARBA" id="ARBA00023172"/>
    </source>
</evidence>
<dbReference type="InterPro" id="IPR027417">
    <property type="entry name" value="P-loop_NTPase"/>
</dbReference>
<keyword evidence="11" id="KW-0539">Nucleus</keyword>